<evidence type="ECO:0000313" key="2">
    <source>
        <dbReference type="EMBL" id="MPC98612.1"/>
    </source>
</evidence>
<dbReference type="OrthoDB" id="6379801at2759"/>
<dbReference type="Proteomes" id="UP000324222">
    <property type="component" value="Unassembled WGS sequence"/>
</dbReference>
<comment type="caution">
    <text evidence="2">The sequence shown here is derived from an EMBL/GenBank/DDBJ whole genome shotgun (WGS) entry which is preliminary data.</text>
</comment>
<evidence type="ECO:0000313" key="3">
    <source>
        <dbReference type="Proteomes" id="UP000324222"/>
    </source>
</evidence>
<organism evidence="2 3">
    <name type="scientific">Portunus trituberculatus</name>
    <name type="common">Swimming crab</name>
    <name type="synonym">Neptunus trituberculatus</name>
    <dbReference type="NCBI Taxonomy" id="210409"/>
    <lineage>
        <taxon>Eukaryota</taxon>
        <taxon>Metazoa</taxon>
        <taxon>Ecdysozoa</taxon>
        <taxon>Arthropoda</taxon>
        <taxon>Crustacea</taxon>
        <taxon>Multicrustacea</taxon>
        <taxon>Malacostraca</taxon>
        <taxon>Eumalacostraca</taxon>
        <taxon>Eucarida</taxon>
        <taxon>Decapoda</taxon>
        <taxon>Pleocyemata</taxon>
        <taxon>Brachyura</taxon>
        <taxon>Eubrachyura</taxon>
        <taxon>Portunoidea</taxon>
        <taxon>Portunidae</taxon>
        <taxon>Portuninae</taxon>
        <taxon>Portunus</taxon>
    </lineage>
</organism>
<feature type="region of interest" description="Disordered" evidence="1">
    <location>
        <begin position="141"/>
        <end position="175"/>
    </location>
</feature>
<evidence type="ECO:0000256" key="1">
    <source>
        <dbReference type="SAM" id="MobiDB-lite"/>
    </source>
</evidence>
<feature type="compositionally biased region" description="Polar residues" evidence="1">
    <location>
        <begin position="141"/>
        <end position="157"/>
    </location>
</feature>
<protein>
    <submittedName>
        <fullName evidence="2">Uncharacterized protein</fullName>
    </submittedName>
</protein>
<name>A0A5B7JRA7_PORTR</name>
<accession>A0A5B7JRA7</accession>
<sequence length="194" mass="21147">MKCPGEEGTHSVIIHGVATHVNVSLIEVPAGFHGLKRRMVGQMPRPQLLGVVTGKVPSEVHLLGLGRQRVERYTPEPNLCRHCSRWGHKEWRCQSAPRCRPWPQREPATDEVSWPRLVFRQAPPPQTNAWVTKPSSSAAAPYLSQPSCPTAGTSTTPAVFPPLPQRTATVPPVPLNTVSQAGITQELPGTVATQ</sequence>
<proteinExistence type="predicted"/>
<keyword evidence="3" id="KW-1185">Reference proteome</keyword>
<dbReference type="AlphaFoldDB" id="A0A5B7JRA7"/>
<reference evidence="2 3" key="1">
    <citation type="submission" date="2019-05" db="EMBL/GenBank/DDBJ databases">
        <title>Another draft genome of Portunus trituberculatus and its Hox gene families provides insights of decapod evolution.</title>
        <authorList>
            <person name="Jeong J.-H."/>
            <person name="Song I."/>
            <person name="Kim S."/>
            <person name="Choi T."/>
            <person name="Kim D."/>
            <person name="Ryu S."/>
            <person name="Kim W."/>
        </authorList>
    </citation>
    <scope>NUCLEOTIDE SEQUENCE [LARGE SCALE GENOMIC DNA]</scope>
    <source>
        <tissue evidence="2">Muscle</tissue>
    </source>
</reference>
<dbReference type="EMBL" id="VSRR010114838">
    <property type="protein sequence ID" value="MPC98612.1"/>
    <property type="molecule type" value="Genomic_DNA"/>
</dbReference>
<gene>
    <name evidence="2" type="ORF">E2C01_093986</name>
</gene>